<evidence type="ECO:0008006" key="2">
    <source>
        <dbReference type="Google" id="ProtNLM"/>
    </source>
</evidence>
<organism evidence="1">
    <name type="scientific">bioreactor metagenome</name>
    <dbReference type="NCBI Taxonomy" id="1076179"/>
    <lineage>
        <taxon>unclassified sequences</taxon>
        <taxon>metagenomes</taxon>
        <taxon>ecological metagenomes</taxon>
    </lineage>
</organism>
<gene>
    <name evidence="1" type="ORF">SDC9_68510</name>
</gene>
<dbReference type="EMBL" id="VSSQ01003726">
    <property type="protein sequence ID" value="MPM22060.1"/>
    <property type="molecule type" value="Genomic_DNA"/>
</dbReference>
<protein>
    <recommendedName>
        <fullName evidence="2">Spore coat protein</fullName>
    </recommendedName>
</protein>
<dbReference type="InterPro" id="IPR012347">
    <property type="entry name" value="Ferritin-like"/>
</dbReference>
<dbReference type="AlphaFoldDB" id="A0A644Y0M2"/>
<sequence>MNSNVRITPHETFELHELISFKNICATKASAMSSIVKDEELKSLMQNEVKQSKDHMKELESLIKLSDYAKS</sequence>
<proteinExistence type="predicted"/>
<name>A0A644Y0M2_9ZZZZ</name>
<accession>A0A644Y0M2</accession>
<evidence type="ECO:0000313" key="1">
    <source>
        <dbReference type="EMBL" id="MPM22060.1"/>
    </source>
</evidence>
<dbReference type="Gene3D" id="1.20.1260.10">
    <property type="match status" value="1"/>
</dbReference>
<comment type="caution">
    <text evidence="1">The sequence shown here is derived from an EMBL/GenBank/DDBJ whole genome shotgun (WGS) entry which is preliminary data.</text>
</comment>
<reference evidence="1" key="1">
    <citation type="submission" date="2019-08" db="EMBL/GenBank/DDBJ databases">
        <authorList>
            <person name="Kucharzyk K."/>
            <person name="Murdoch R.W."/>
            <person name="Higgins S."/>
            <person name="Loffler F."/>
        </authorList>
    </citation>
    <scope>NUCLEOTIDE SEQUENCE</scope>
</reference>